<proteinExistence type="predicted"/>
<evidence type="ECO:0000313" key="2">
    <source>
        <dbReference type="Proteomes" id="UP000252419"/>
    </source>
</evidence>
<comment type="caution">
    <text evidence="1">The sequence shown here is derived from an EMBL/GenBank/DDBJ whole genome shotgun (WGS) entry which is preliminary data.</text>
</comment>
<name>A0A367UDL1_9PROT</name>
<protein>
    <submittedName>
        <fullName evidence="1">Uncharacterized protein</fullName>
    </submittedName>
</protein>
<keyword evidence="2" id="KW-1185">Reference proteome</keyword>
<dbReference type="EMBL" id="JPWA01000008">
    <property type="protein sequence ID" value="RCK06318.1"/>
    <property type="molecule type" value="Genomic_DNA"/>
</dbReference>
<gene>
    <name evidence="1" type="ORF">TH5_08940</name>
</gene>
<accession>A0A367UDL1</accession>
<dbReference type="AlphaFoldDB" id="A0A367UDL1"/>
<dbReference type="Proteomes" id="UP000252419">
    <property type="component" value="Unassembled WGS sequence"/>
</dbReference>
<organism evidence="1 2">
    <name type="scientific">Thalassospira xianhensis MCCC 1A02616</name>
    <dbReference type="NCBI Taxonomy" id="1177929"/>
    <lineage>
        <taxon>Bacteria</taxon>
        <taxon>Pseudomonadati</taxon>
        <taxon>Pseudomonadota</taxon>
        <taxon>Alphaproteobacteria</taxon>
        <taxon>Rhodospirillales</taxon>
        <taxon>Thalassospiraceae</taxon>
        <taxon>Thalassospira</taxon>
    </lineage>
</organism>
<sequence>MRPIGGERDMPEIKRSWCTKMAELEGEHEIGVGFELSGNAFSDVYVRSSAHRELNQGDEVDVRFSGFSHDRRAFDNWVPAVVVEIQGSDIFVREESGEREYWLSDKQLIRHRNGEVIYRGGNSSTSPVSP</sequence>
<reference evidence="1 2" key="1">
    <citation type="submission" date="2014-07" db="EMBL/GenBank/DDBJ databases">
        <title>Draft genome sequence of Thalassospira xianhensis P-4 (MCCC 1A02616).</title>
        <authorList>
            <person name="Lai Q."/>
            <person name="Shao Z."/>
        </authorList>
    </citation>
    <scope>NUCLEOTIDE SEQUENCE [LARGE SCALE GENOMIC DNA]</scope>
    <source>
        <strain evidence="1 2">MCCC 1A02616</strain>
    </source>
</reference>
<evidence type="ECO:0000313" key="1">
    <source>
        <dbReference type="EMBL" id="RCK06318.1"/>
    </source>
</evidence>